<sequence length="276" mass="32424">MLPSRFIRASRLLKLRAAKATSSYSHVINNVRFCTTTTGDEDQKKLEEAKQAEAARLAKTQQRILLESERRRIREETIAYNKQVSALRKQYGEEHKVKEAERKKEVEEKMRLARLQKPRYPPHMLPLIEAYPDPTKEEYAEILKEFHEEKAKEREAVYERLAELKEKKLQYKSELVELIRKESADWFTADDIIGQTQLQAKVAERLELLYPLRTSFEPVLPSNPYKLEALFQDDLHSPITDKLEERSINEVYGYDIKESDAEKLADESNIEEVKEK</sequence>
<keyword evidence="1" id="KW-0175">Coiled coil</keyword>
<gene>
    <name evidence="2" type="ORF">ASTO00021_LOCUS2252</name>
    <name evidence="3" type="ORF">ASTO00021_LOCUS2253</name>
    <name evidence="4" type="ORF">ASTO00021_LOCUS2254</name>
</gene>
<protein>
    <submittedName>
        <fullName evidence="4">Uncharacterized protein</fullName>
    </submittedName>
</protein>
<feature type="coiled-coil region" evidence="1">
    <location>
        <begin position="136"/>
        <end position="181"/>
    </location>
</feature>
<dbReference type="EMBL" id="HBIN01003297">
    <property type="protein sequence ID" value="CAE0431916.1"/>
    <property type="molecule type" value="Transcribed_RNA"/>
</dbReference>
<organism evidence="4">
    <name type="scientific">Aplanochytrium stocchinoi</name>
    <dbReference type="NCBI Taxonomy" id="215587"/>
    <lineage>
        <taxon>Eukaryota</taxon>
        <taxon>Sar</taxon>
        <taxon>Stramenopiles</taxon>
        <taxon>Bigyra</taxon>
        <taxon>Labyrinthulomycetes</taxon>
        <taxon>Thraustochytrida</taxon>
        <taxon>Thraustochytriidae</taxon>
        <taxon>Aplanochytrium</taxon>
    </lineage>
</organism>
<evidence type="ECO:0000313" key="3">
    <source>
        <dbReference type="EMBL" id="CAE0431917.1"/>
    </source>
</evidence>
<dbReference type="AlphaFoldDB" id="A0A6S8A789"/>
<dbReference type="EMBL" id="HBIN01003299">
    <property type="protein sequence ID" value="CAE0431918.1"/>
    <property type="molecule type" value="Transcribed_RNA"/>
</dbReference>
<dbReference type="EMBL" id="HBIN01003298">
    <property type="protein sequence ID" value="CAE0431917.1"/>
    <property type="molecule type" value="Transcribed_RNA"/>
</dbReference>
<accession>A0A6S8A789</accession>
<evidence type="ECO:0000256" key="1">
    <source>
        <dbReference type="SAM" id="Coils"/>
    </source>
</evidence>
<reference evidence="4" key="1">
    <citation type="submission" date="2021-01" db="EMBL/GenBank/DDBJ databases">
        <authorList>
            <person name="Corre E."/>
            <person name="Pelletier E."/>
            <person name="Niang G."/>
            <person name="Scheremetjew M."/>
            <person name="Finn R."/>
            <person name="Kale V."/>
            <person name="Holt S."/>
            <person name="Cochrane G."/>
            <person name="Meng A."/>
            <person name="Brown T."/>
            <person name="Cohen L."/>
        </authorList>
    </citation>
    <scope>NUCLEOTIDE SEQUENCE</scope>
    <source>
        <strain evidence="4">GSBS06</strain>
    </source>
</reference>
<proteinExistence type="predicted"/>
<evidence type="ECO:0000313" key="2">
    <source>
        <dbReference type="EMBL" id="CAE0431916.1"/>
    </source>
</evidence>
<evidence type="ECO:0000313" key="4">
    <source>
        <dbReference type="EMBL" id="CAE0431918.1"/>
    </source>
</evidence>
<name>A0A6S8A789_9STRA</name>